<protein>
    <submittedName>
        <fullName evidence="1">Uncharacterized protein</fullName>
    </submittedName>
</protein>
<dbReference type="AlphaFoldDB" id="A0A4S2LJ04"/>
<reference evidence="1 2" key="1">
    <citation type="journal article" date="2019" name="BMC Genomics">
        <title>New insights from Opisthorchis felineus genome: update on genomics of the epidemiologically important liver flukes.</title>
        <authorList>
            <person name="Ershov N.I."/>
            <person name="Mordvinov V.A."/>
            <person name="Prokhortchouk E.B."/>
            <person name="Pakharukova M.Y."/>
            <person name="Gunbin K.V."/>
            <person name="Ustyantsev K."/>
            <person name="Genaev M.A."/>
            <person name="Blinov A.G."/>
            <person name="Mazur A."/>
            <person name="Boulygina E."/>
            <person name="Tsygankova S."/>
            <person name="Khrameeva E."/>
            <person name="Chekanov N."/>
            <person name="Fan G."/>
            <person name="Xiao A."/>
            <person name="Zhang H."/>
            <person name="Xu X."/>
            <person name="Yang H."/>
            <person name="Solovyev V."/>
            <person name="Lee S.M."/>
            <person name="Liu X."/>
            <person name="Afonnikov D.A."/>
            <person name="Skryabin K.G."/>
        </authorList>
    </citation>
    <scope>NUCLEOTIDE SEQUENCE [LARGE SCALE GENOMIC DNA]</scope>
    <source>
        <strain evidence="1">AK-0245</strain>
        <tissue evidence="1">Whole organism</tissue>
    </source>
</reference>
<organism evidence="1 2">
    <name type="scientific">Opisthorchis felineus</name>
    <dbReference type="NCBI Taxonomy" id="147828"/>
    <lineage>
        <taxon>Eukaryota</taxon>
        <taxon>Metazoa</taxon>
        <taxon>Spiralia</taxon>
        <taxon>Lophotrochozoa</taxon>
        <taxon>Platyhelminthes</taxon>
        <taxon>Trematoda</taxon>
        <taxon>Digenea</taxon>
        <taxon>Opisthorchiida</taxon>
        <taxon>Opisthorchiata</taxon>
        <taxon>Opisthorchiidae</taxon>
        <taxon>Opisthorchis</taxon>
    </lineage>
</organism>
<accession>A0A4S2LJ04</accession>
<gene>
    <name evidence="1" type="ORF">CRM22_008488</name>
</gene>
<dbReference type="Proteomes" id="UP000308267">
    <property type="component" value="Unassembled WGS sequence"/>
</dbReference>
<sequence length="115" mass="13305">MLSNYQQTKKTDTLICGCRDPCLLYRRVKLCWLATGTDQNPITVVWIESSLILGSSHWHIHLVYRILTSNKVGENPKELTTSRPSWDLSHRLVTNFTPRAVWLRVSGYVSMMKKL</sequence>
<name>A0A4S2LJ04_OPIFE</name>
<keyword evidence="2" id="KW-1185">Reference proteome</keyword>
<comment type="caution">
    <text evidence="1">The sequence shown here is derived from an EMBL/GenBank/DDBJ whole genome shotgun (WGS) entry which is preliminary data.</text>
</comment>
<evidence type="ECO:0000313" key="2">
    <source>
        <dbReference type="Proteomes" id="UP000308267"/>
    </source>
</evidence>
<evidence type="ECO:0000313" key="1">
    <source>
        <dbReference type="EMBL" id="TGZ60548.1"/>
    </source>
</evidence>
<dbReference type="EMBL" id="SJOL01008347">
    <property type="protein sequence ID" value="TGZ60548.1"/>
    <property type="molecule type" value="Genomic_DNA"/>
</dbReference>
<proteinExistence type="predicted"/>